<organism evidence="1 2">
    <name type="scientific">Corynebacterium striatum</name>
    <dbReference type="NCBI Taxonomy" id="43770"/>
    <lineage>
        <taxon>Bacteria</taxon>
        <taxon>Bacillati</taxon>
        <taxon>Actinomycetota</taxon>
        <taxon>Actinomycetes</taxon>
        <taxon>Mycobacteriales</taxon>
        <taxon>Corynebacteriaceae</taxon>
        <taxon>Corynebacterium</taxon>
    </lineage>
</organism>
<reference evidence="1 2" key="1">
    <citation type="submission" date="2017-05" db="EMBL/GenBank/DDBJ databases">
        <title>Complete genome sequence of Corynebacterium striatum KC-Na-1 isolated from Neophocaena asiaeorientalis in Korea.</title>
        <authorList>
            <person name="Kim J.H."/>
            <person name="Lee K."/>
        </authorList>
    </citation>
    <scope>NUCLEOTIDE SEQUENCE [LARGE SCALE GENOMIC DNA]</scope>
    <source>
        <strain evidence="1 2">KC-Na-01</strain>
    </source>
</reference>
<dbReference type="AlphaFoldDB" id="A0A2Z2J4H2"/>
<sequence length="247" mass="28537">MWRVAAKHIQAHPIQRRIEHDGHRYAMYLHAPQPFPADLSVLFGEWLYLLRSALDGLMYEIVVHDTQLDPPKNANRIYYPTFATAGGFTSKFKMQGLSNGTRKRIEATQPYHSTGGHTGSALWWINELARLDRHRRGHSLVWRIVEIHIELPSGVFDAEGVRICDQLNAFIRHDKELEVAVMVTKPGAIPNPNDGIDMRWDVQFDVPEWVNKVPRSYGVWGIEERMQNAEIVVHETIKMFDAFFRRG</sequence>
<gene>
    <name evidence="1" type="ORF">CBE89_00140</name>
</gene>
<dbReference type="KEGG" id="cstr:CBE89_00140"/>
<dbReference type="EMBL" id="CP021252">
    <property type="protein sequence ID" value="ART20088.1"/>
    <property type="molecule type" value="Genomic_DNA"/>
</dbReference>
<protein>
    <submittedName>
        <fullName evidence="1">Uncharacterized protein</fullName>
    </submittedName>
</protein>
<accession>A0A2Z2J4H2</accession>
<name>A0A2Z2J4H2_CORST</name>
<evidence type="ECO:0000313" key="2">
    <source>
        <dbReference type="Proteomes" id="UP000250197"/>
    </source>
</evidence>
<evidence type="ECO:0000313" key="1">
    <source>
        <dbReference type="EMBL" id="ART20088.1"/>
    </source>
</evidence>
<proteinExistence type="predicted"/>
<dbReference type="Proteomes" id="UP000250197">
    <property type="component" value="Chromosome"/>
</dbReference>